<dbReference type="CDD" id="cd03257">
    <property type="entry name" value="ABC_NikE_OppD_transporters"/>
    <property type="match status" value="2"/>
</dbReference>
<dbReference type="PROSITE" id="PS50893">
    <property type="entry name" value="ABC_TRANSPORTER_2"/>
    <property type="match status" value="2"/>
</dbReference>
<reference evidence="9 10" key="1">
    <citation type="submission" date="2024-09" db="EMBL/GenBank/DDBJ databases">
        <authorList>
            <person name="Sun Q."/>
            <person name="Mori K."/>
        </authorList>
    </citation>
    <scope>NUCLEOTIDE SEQUENCE [LARGE SCALE GENOMIC DNA]</scope>
    <source>
        <strain evidence="9 10">CCM 7904</strain>
    </source>
</reference>
<dbReference type="PANTHER" id="PTHR43297">
    <property type="entry name" value="OLIGOPEPTIDE TRANSPORT ATP-BINDING PROTEIN APPD"/>
    <property type="match status" value="1"/>
</dbReference>
<name>A0ABV6CMP4_9RHOB</name>
<evidence type="ECO:0000313" key="10">
    <source>
        <dbReference type="Proteomes" id="UP001589795"/>
    </source>
</evidence>
<dbReference type="NCBIfam" id="NF007739">
    <property type="entry name" value="PRK10419.1"/>
    <property type="match status" value="2"/>
</dbReference>
<keyword evidence="4" id="KW-1003">Cell membrane</keyword>
<dbReference type="InterPro" id="IPR003593">
    <property type="entry name" value="AAA+_ATPase"/>
</dbReference>
<dbReference type="PROSITE" id="PS00211">
    <property type="entry name" value="ABC_TRANSPORTER_1"/>
    <property type="match status" value="2"/>
</dbReference>
<comment type="similarity">
    <text evidence="2">Belongs to the ABC transporter superfamily.</text>
</comment>
<dbReference type="Gene3D" id="3.40.50.300">
    <property type="entry name" value="P-loop containing nucleotide triphosphate hydrolases"/>
    <property type="match status" value="2"/>
</dbReference>
<evidence type="ECO:0000256" key="2">
    <source>
        <dbReference type="ARBA" id="ARBA00005417"/>
    </source>
</evidence>
<dbReference type="Pfam" id="PF08352">
    <property type="entry name" value="oligo_HPY"/>
    <property type="match status" value="2"/>
</dbReference>
<evidence type="ECO:0000256" key="3">
    <source>
        <dbReference type="ARBA" id="ARBA00022448"/>
    </source>
</evidence>
<keyword evidence="7" id="KW-0472">Membrane</keyword>
<dbReference type="PANTHER" id="PTHR43297:SF2">
    <property type="entry name" value="DIPEPTIDE TRANSPORT ATP-BINDING PROTEIN DPPD"/>
    <property type="match status" value="1"/>
</dbReference>
<comment type="subcellular location">
    <subcellularLocation>
        <location evidence="1">Cell inner membrane</location>
        <topology evidence="1">Peripheral membrane protein</topology>
    </subcellularLocation>
</comment>
<dbReference type="InterPro" id="IPR017871">
    <property type="entry name" value="ABC_transporter-like_CS"/>
</dbReference>
<dbReference type="SMART" id="SM00382">
    <property type="entry name" value="AAA"/>
    <property type="match status" value="2"/>
</dbReference>
<keyword evidence="10" id="KW-1185">Reference proteome</keyword>
<dbReference type="InterPro" id="IPR003439">
    <property type="entry name" value="ABC_transporter-like_ATP-bd"/>
</dbReference>
<feature type="domain" description="ABC transporter" evidence="8">
    <location>
        <begin position="275"/>
        <end position="523"/>
    </location>
</feature>
<evidence type="ECO:0000256" key="7">
    <source>
        <dbReference type="ARBA" id="ARBA00023136"/>
    </source>
</evidence>
<dbReference type="InterPro" id="IPR013563">
    <property type="entry name" value="Oligopep_ABC_C"/>
</dbReference>
<dbReference type="RefSeq" id="WP_265508477.1">
    <property type="nucleotide sequence ID" value="NZ_JAOTBE010000080.1"/>
</dbReference>
<evidence type="ECO:0000256" key="4">
    <source>
        <dbReference type="ARBA" id="ARBA00022475"/>
    </source>
</evidence>
<gene>
    <name evidence="9" type="ORF">ACFFIZ_17390</name>
</gene>
<dbReference type="NCBIfam" id="NF008453">
    <property type="entry name" value="PRK11308.1"/>
    <property type="match status" value="2"/>
</dbReference>
<dbReference type="EMBL" id="JBHLWQ010000163">
    <property type="protein sequence ID" value="MFC0202032.1"/>
    <property type="molecule type" value="Genomic_DNA"/>
</dbReference>
<feature type="domain" description="ABC transporter" evidence="8">
    <location>
        <begin position="4"/>
        <end position="254"/>
    </location>
</feature>
<dbReference type="GO" id="GO:0005524">
    <property type="term" value="F:ATP binding"/>
    <property type="evidence" value="ECO:0007669"/>
    <property type="project" value="UniProtKB-KW"/>
</dbReference>
<comment type="caution">
    <text evidence="9">The sequence shown here is derived from an EMBL/GenBank/DDBJ whole genome shotgun (WGS) entry which is preliminary data.</text>
</comment>
<dbReference type="Pfam" id="PF00005">
    <property type="entry name" value="ABC_tran"/>
    <property type="match status" value="2"/>
</dbReference>
<dbReference type="Proteomes" id="UP001589795">
    <property type="component" value="Unassembled WGS sequence"/>
</dbReference>
<organism evidence="9 10">
    <name type="scientific">Paracoccus rhizosphaerae</name>
    <dbReference type="NCBI Taxonomy" id="1133347"/>
    <lineage>
        <taxon>Bacteria</taxon>
        <taxon>Pseudomonadati</taxon>
        <taxon>Pseudomonadota</taxon>
        <taxon>Alphaproteobacteria</taxon>
        <taxon>Rhodobacterales</taxon>
        <taxon>Paracoccaceae</taxon>
        <taxon>Paracoccus</taxon>
    </lineage>
</organism>
<keyword evidence="5" id="KW-0547">Nucleotide-binding</keyword>
<evidence type="ECO:0000259" key="8">
    <source>
        <dbReference type="PROSITE" id="PS50893"/>
    </source>
</evidence>
<evidence type="ECO:0000256" key="5">
    <source>
        <dbReference type="ARBA" id="ARBA00022741"/>
    </source>
</evidence>
<accession>A0ABV6CMP4</accession>
<dbReference type="InterPro" id="IPR050388">
    <property type="entry name" value="ABC_Ni/Peptide_Import"/>
</dbReference>
<protein>
    <submittedName>
        <fullName evidence="9">ABC transporter ATP-binding protein</fullName>
    </submittedName>
</protein>
<proteinExistence type="inferred from homology"/>
<evidence type="ECO:0000256" key="6">
    <source>
        <dbReference type="ARBA" id="ARBA00022840"/>
    </source>
</evidence>
<dbReference type="SUPFAM" id="SSF52540">
    <property type="entry name" value="P-loop containing nucleoside triphosphate hydrolases"/>
    <property type="match status" value="2"/>
</dbReference>
<keyword evidence="3" id="KW-0813">Transport</keyword>
<evidence type="ECO:0000256" key="1">
    <source>
        <dbReference type="ARBA" id="ARBA00004417"/>
    </source>
</evidence>
<keyword evidence="6 9" id="KW-0067">ATP-binding</keyword>
<sequence length="546" mass="58988">MTILQIRNLSIALPKGADRPHAVEDVSLELAAGEILCIVGESGSGKSMSANALMGLLPEGVRPVKGSITYQGRDLLQADEGDLRALRGRDIGMIFQEPLSALNPLMRIGAQIAEVFEAHRLLTPVARQSRALELLHEVGLPDPKKAIRAYPFQLSGGQRQRVMIAMALALEPKVLIADEPTTALDVTTQAQILKLIEDLRRKRNMAVIFITHDFGVVADIADRVIVMQHGRIVEEGPARDVLLHARHPYTQKLIAAIPGPGGEAKDDKQGAPAILRVRGLNKIYKTGGGLFSSPRVVHAVNDMTFDLHTGETIGIVGESGSGKSTAGRCLVRLVAPDSGRVEMAGVDMASLSGADLRANRRRIQMIFQDPYSSLNPRSTIGRILTEGPVSYGTPRAEALARARELLELVGLDASAVTRYPHEFSGGQRQRVGIARALALQPDIIIADEAVSALDVSIQAQVLDLLADLKRQLNLSMLFITHDLRVAAQVCDRIIVMKQGRVVEMGSADTVLTAPEHDYTRALLEAIPGRDYERALKDATGVPACQS</sequence>
<evidence type="ECO:0000313" key="9">
    <source>
        <dbReference type="EMBL" id="MFC0202032.1"/>
    </source>
</evidence>
<dbReference type="InterPro" id="IPR027417">
    <property type="entry name" value="P-loop_NTPase"/>
</dbReference>